<organism evidence="3 4">
    <name type="scientific">Marinobacter vulgaris</name>
    <dbReference type="NCBI Taxonomy" id="1928331"/>
    <lineage>
        <taxon>Bacteria</taxon>
        <taxon>Pseudomonadati</taxon>
        <taxon>Pseudomonadota</taxon>
        <taxon>Gammaproteobacteria</taxon>
        <taxon>Pseudomonadales</taxon>
        <taxon>Marinobacteraceae</taxon>
        <taxon>Marinobacter</taxon>
    </lineage>
</organism>
<evidence type="ECO:0000313" key="3">
    <source>
        <dbReference type="EMBL" id="PXX90977.1"/>
    </source>
</evidence>
<reference evidence="3 4" key="2">
    <citation type="submission" date="2018-06" db="EMBL/GenBank/DDBJ databases">
        <title>Marinobactersediminissp. nov, a moderately halophilic bacterium isolated from marine solar saltern.</title>
        <authorList>
            <person name="Zhang Y."/>
        </authorList>
    </citation>
    <scope>NUCLEOTIDE SEQUENCE [LARGE SCALE GENOMIC DNA]</scope>
    <source>
        <strain evidence="3 4">F01</strain>
    </source>
</reference>
<sequence length="297" mass="33262">MAQNETTVRQATAPEEPLLRQGRPADPQPPAVEERAAPAGAITTDSALPGSGQAVSVPGPGHEEVAAEPGTQDDASEESQQIEKSLAESRQRKLRLMLKQCDRVLLLDFDLLALPDWPDNYTLAAARRSRDLWLFSALLTAIVFLSGMTGFVPAWIAGGGFGAFVIILLMGVPGVRRLYTSRSSYMDLIIRRRRLLRDARKHIEHLEGKEGLLWQCARMAEFNPALRSTRFSELLALSERRVLARNMTRRQHVRLYLVYLLEAEKAYSRAQQAFFEAHQKALDEGWESVASEPEQRT</sequence>
<evidence type="ECO:0000313" key="4">
    <source>
        <dbReference type="Proteomes" id="UP000253987"/>
    </source>
</evidence>
<accession>A0A2V3ZNL4</accession>
<name>A0A2V3ZNL4_9GAMM</name>
<feature type="compositionally biased region" description="Polar residues" evidence="1">
    <location>
        <begin position="1"/>
        <end position="10"/>
    </location>
</feature>
<dbReference type="EMBL" id="QFWX01000004">
    <property type="protein sequence ID" value="PXX90977.1"/>
    <property type="molecule type" value="Genomic_DNA"/>
</dbReference>
<dbReference type="OrthoDB" id="6199447at2"/>
<evidence type="ECO:0000256" key="1">
    <source>
        <dbReference type="SAM" id="MobiDB-lite"/>
    </source>
</evidence>
<protein>
    <submittedName>
        <fullName evidence="3">Uncharacterized protein</fullName>
    </submittedName>
</protein>
<evidence type="ECO:0000256" key="2">
    <source>
        <dbReference type="SAM" id="Phobius"/>
    </source>
</evidence>
<reference evidence="4" key="1">
    <citation type="submission" date="2018-05" db="EMBL/GenBank/DDBJ databases">
        <authorList>
            <person name="Lu D."/>
        </authorList>
    </citation>
    <scope>NUCLEOTIDE SEQUENCE [LARGE SCALE GENOMIC DNA]</scope>
    <source>
        <strain evidence="4">F01</strain>
    </source>
</reference>
<feature type="transmembrane region" description="Helical" evidence="2">
    <location>
        <begin position="155"/>
        <end position="175"/>
    </location>
</feature>
<gene>
    <name evidence="3" type="ORF">DIT71_10735</name>
</gene>
<keyword evidence="4" id="KW-1185">Reference proteome</keyword>
<comment type="caution">
    <text evidence="3">The sequence shown here is derived from an EMBL/GenBank/DDBJ whole genome shotgun (WGS) entry which is preliminary data.</text>
</comment>
<keyword evidence="2" id="KW-1133">Transmembrane helix</keyword>
<dbReference type="RefSeq" id="WP_114613199.1">
    <property type="nucleotide sequence ID" value="NZ_QFWX01000004.1"/>
</dbReference>
<feature type="region of interest" description="Disordered" evidence="1">
    <location>
        <begin position="1"/>
        <end position="83"/>
    </location>
</feature>
<dbReference type="Proteomes" id="UP000253987">
    <property type="component" value="Unassembled WGS sequence"/>
</dbReference>
<feature type="transmembrane region" description="Helical" evidence="2">
    <location>
        <begin position="132"/>
        <end position="149"/>
    </location>
</feature>
<dbReference type="AlphaFoldDB" id="A0A2V3ZNL4"/>
<keyword evidence="2" id="KW-0812">Transmembrane</keyword>
<keyword evidence="2" id="KW-0472">Membrane</keyword>
<proteinExistence type="predicted"/>